<evidence type="ECO:0000256" key="4">
    <source>
        <dbReference type="ARBA" id="ARBA00022980"/>
    </source>
</evidence>
<dbReference type="InterPro" id="IPR001931">
    <property type="entry name" value="Ribosomal_eS21"/>
</dbReference>
<organism evidence="7 8">
    <name type="scientific">Desmophyllum pertusum</name>
    <dbReference type="NCBI Taxonomy" id="174260"/>
    <lineage>
        <taxon>Eukaryota</taxon>
        <taxon>Metazoa</taxon>
        <taxon>Cnidaria</taxon>
        <taxon>Anthozoa</taxon>
        <taxon>Hexacorallia</taxon>
        <taxon>Scleractinia</taxon>
        <taxon>Caryophylliina</taxon>
        <taxon>Caryophylliidae</taxon>
        <taxon>Desmophyllum</taxon>
    </lineage>
</organism>
<accession>A0A9W9YCK0</accession>
<dbReference type="GO" id="GO:0005791">
    <property type="term" value="C:rough endoplasmic reticulum"/>
    <property type="evidence" value="ECO:0007669"/>
    <property type="project" value="UniProtKB-SubCell"/>
</dbReference>
<name>A0A9W9YCK0_9CNID</name>
<evidence type="ECO:0000256" key="5">
    <source>
        <dbReference type="ARBA" id="ARBA00023274"/>
    </source>
</evidence>
<keyword evidence="5 6" id="KW-0687">Ribonucleoprotein</keyword>
<dbReference type="GO" id="GO:0022626">
    <property type="term" value="C:cytosolic ribosome"/>
    <property type="evidence" value="ECO:0007669"/>
    <property type="project" value="UniProtKB-ARBA"/>
</dbReference>
<dbReference type="GO" id="GO:1990904">
    <property type="term" value="C:ribonucleoprotein complex"/>
    <property type="evidence" value="ECO:0007669"/>
    <property type="project" value="UniProtKB-KW"/>
</dbReference>
<dbReference type="Proteomes" id="UP001163046">
    <property type="component" value="Unassembled WGS sequence"/>
</dbReference>
<evidence type="ECO:0000256" key="2">
    <source>
        <dbReference type="ARBA" id="ARBA00004514"/>
    </source>
</evidence>
<dbReference type="FunFam" id="3.30.1230.20:FF:000001">
    <property type="entry name" value="40S ribosomal protein S21"/>
    <property type="match status" value="1"/>
</dbReference>
<dbReference type="PIRSF" id="PIRSF002148">
    <property type="entry name" value="Ribosomal_S21e"/>
    <property type="match status" value="1"/>
</dbReference>
<dbReference type="GO" id="GO:0003735">
    <property type="term" value="F:structural constituent of ribosome"/>
    <property type="evidence" value="ECO:0007669"/>
    <property type="project" value="InterPro"/>
</dbReference>
<comment type="subcellular location">
    <subcellularLocation>
        <location evidence="2">Cytoplasm</location>
        <location evidence="2">Cytosol</location>
    </subcellularLocation>
    <subcellularLocation>
        <location evidence="1">Rough endoplasmic reticulum</location>
    </subcellularLocation>
</comment>
<dbReference type="Pfam" id="PF01249">
    <property type="entry name" value="Ribosomal_S21e"/>
    <property type="match status" value="1"/>
</dbReference>
<dbReference type="GO" id="GO:0006412">
    <property type="term" value="P:translation"/>
    <property type="evidence" value="ECO:0007669"/>
    <property type="project" value="InterPro"/>
</dbReference>
<proteinExistence type="inferred from homology"/>
<evidence type="ECO:0000313" key="8">
    <source>
        <dbReference type="Proteomes" id="UP001163046"/>
    </source>
</evidence>
<keyword evidence="8" id="KW-1185">Reference proteome</keyword>
<comment type="caution">
    <text evidence="7">The sequence shown here is derived from an EMBL/GenBank/DDBJ whole genome shotgun (WGS) entry which is preliminary data.</text>
</comment>
<evidence type="ECO:0000256" key="6">
    <source>
        <dbReference type="PIRNR" id="PIRNR002148"/>
    </source>
</evidence>
<evidence type="ECO:0000256" key="1">
    <source>
        <dbReference type="ARBA" id="ARBA00004427"/>
    </source>
</evidence>
<dbReference type="InterPro" id="IPR038579">
    <property type="entry name" value="Ribosomal_eS21_sf"/>
</dbReference>
<dbReference type="AlphaFoldDB" id="A0A9W9YCK0"/>
<sequence length="84" mass="9393">MQNEAGDYVDMYTPRKCSVTNRVIAAKDHASVQLNIGEIDDTGRFTGNFKTYALCGNLRQQGEGDDSLTKLCIRDDIINKNYDS</sequence>
<comment type="similarity">
    <text evidence="3 6">Belongs to the eukaryotic ribosomal protein eS21 family.</text>
</comment>
<evidence type="ECO:0000256" key="3">
    <source>
        <dbReference type="ARBA" id="ARBA00010228"/>
    </source>
</evidence>
<dbReference type="Gene3D" id="3.30.1230.20">
    <property type="match status" value="1"/>
</dbReference>
<protein>
    <recommendedName>
        <fullName evidence="6">40S ribosomal protein S21</fullName>
    </recommendedName>
</protein>
<evidence type="ECO:0000313" key="7">
    <source>
        <dbReference type="EMBL" id="KAJ7333755.1"/>
    </source>
</evidence>
<dbReference type="OrthoDB" id="278325at2759"/>
<reference evidence="7" key="1">
    <citation type="submission" date="2023-01" db="EMBL/GenBank/DDBJ databases">
        <title>Genome assembly of the deep-sea coral Lophelia pertusa.</title>
        <authorList>
            <person name="Herrera S."/>
            <person name="Cordes E."/>
        </authorList>
    </citation>
    <scope>NUCLEOTIDE SEQUENCE</scope>
    <source>
        <strain evidence="7">USNM1676648</strain>
        <tissue evidence="7">Polyp</tissue>
    </source>
</reference>
<dbReference type="PANTHER" id="PTHR10442">
    <property type="entry name" value="40S RIBOSOMAL PROTEIN S21"/>
    <property type="match status" value="1"/>
</dbReference>
<gene>
    <name evidence="7" type="primary">RPS21</name>
    <name evidence="7" type="ORF">OS493_015845</name>
</gene>
<keyword evidence="4 6" id="KW-0689">Ribosomal protein</keyword>
<dbReference type="EMBL" id="MU827785">
    <property type="protein sequence ID" value="KAJ7333755.1"/>
    <property type="molecule type" value="Genomic_DNA"/>
</dbReference>